<dbReference type="AlphaFoldDB" id="Q30ZA6"/>
<gene>
    <name evidence="2" type="ordered locus">Dde_2193</name>
</gene>
<dbReference type="Pfam" id="PF01966">
    <property type="entry name" value="HD"/>
    <property type="match status" value="1"/>
</dbReference>
<name>Q30ZA6_OLEA2</name>
<dbReference type="STRING" id="207559.Dde_2193"/>
<accession>Q30ZA6</accession>
<keyword evidence="2" id="KW-0378">Hydrolase</keyword>
<dbReference type="SUPFAM" id="SSF109604">
    <property type="entry name" value="HD-domain/PDEase-like"/>
    <property type="match status" value="1"/>
</dbReference>
<reference evidence="2 3" key="1">
    <citation type="journal article" date="2011" name="J. Bacteriol.">
        <title>Complete genome sequence and updated annotation of Desulfovibrio alaskensis G20.</title>
        <authorList>
            <person name="Hauser L.J."/>
            <person name="Land M.L."/>
            <person name="Brown S.D."/>
            <person name="Larimer F."/>
            <person name="Keller K.L."/>
            <person name="Rapp-Giles B.J."/>
            <person name="Price M.N."/>
            <person name="Lin M."/>
            <person name="Bruce D.C."/>
            <person name="Detter J.C."/>
            <person name="Tapia R."/>
            <person name="Han C.S."/>
            <person name="Goodwin L.A."/>
            <person name="Cheng J.F."/>
            <person name="Pitluck S."/>
            <person name="Copeland A."/>
            <person name="Lucas S."/>
            <person name="Nolan M."/>
            <person name="Lapidus A.L."/>
            <person name="Palumbo A.V."/>
            <person name="Wall J.D."/>
        </authorList>
    </citation>
    <scope>NUCLEOTIDE SEQUENCE [LARGE SCALE GENOMIC DNA]</scope>
    <source>
        <strain evidence="3">ATCC BAA 1058 / DSM 17464 / G20</strain>
    </source>
</reference>
<proteinExistence type="predicted"/>
<keyword evidence="3" id="KW-1185">Reference proteome</keyword>
<dbReference type="GO" id="GO:0016787">
    <property type="term" value="F:hydrolase activity"/>
    <property type="evidence" value="ECO:0007669"/>
    <property type="project" value="UniProtKB-KW"/>
</dbReference>
<dbReference type="RefSeq" id="WP_011368086.1">
    <property type="nucleotide sequence ID" value="NC_007519.1"/>
</dbReference>
<evidence type="ECO:0000259" key="1">
    <source>
        <dbReference type="Pfam" id="PF01966"/>
    </source>
</evidence>
<evidence type="ECO:0000313" key="3">
    <source>
        <dbReference type="Proteomes" id="UP000002710"/>
    </source>
</evidence>
<dbReference type="Gene3D" id="1.10.3210.10">
    <property type="entry name" value="Hypothetical protein af1432"/>
    <property type="match status" value="1"/>
</dbReference>
<dbReference type="EMBL" id="CP000112">
    <property type="protein sequence ID" value="ABB38990.1"/>
    <property type="molecule type" value="Genomic_DNA"/>
</dbReference>
<evidence type="ECO:0000313" key="2">
    <source>
        <dbReference type="EMBL" id="ABB38990.1"/>
    </source>
</evidence>
<protein>
    <submittedName>
        <fullName evidence="2">Metal-dependent phosphohydrolase HD sub domain-containing protein</fullName>
    </submittedName>
</protein>
<dbReference type="InterPro" id="IPR006674">
    <property type="entry name" value="HD_domain"/>
</dbReference>
<dbReference type="Proteomes" id="UP000002710">
    <property type="component" value="Chromosome"/>
</dbReference>
<dbReference type="eggNOG" id="COG1418">
    <property type="taxonomic scope" value="Bacteria"/>
</dbReference>
<feature type="domain" description="HD" evidence="1">
    <location>
        <begin position="52"/>
        <end position="173"/>
    </location>
</feature>
<dbReference type="KEGG" id="dde:Dde_2193"/>
<dbReference type="HOGENOM" id="CLU_087303_0_0_7"/>
<organism evidence="2 3">
    <name type="scientific">Oleidesulfovibrio alaskensis (strain ATCC BAA-1058 / DSM 17464 / G20)</name>
    <name type="common">Desulfovibrio alaskensis</name>
    <dbReference type="NCBI Taxonomy" id="207559"/>
    <lineage>
        <taxon>Bacteria</taxon>
        <taxon>Pseudomonadati</taxon>
        <taxon>Thermodesulfobacteriota</taxon>
        <taxon>Desulfovibrionia</taxon>
        <taxon>Desulfovibrionales</taxon>
        <taxon>Desulfovibrionaceae</taxon>
        <taxon>Oleidesulfovibrio</taxon>
    </lineage>
</organism>
<sequence length="282" mass="30988">MAGCPVFAHAGAVQAAAGNDIDAHRRWFAQYADWHLQACSGDDEPLRLKTGHTWRVLENAAAMVRVAAAEKDSPFYRREELQRAALLAALYHDTGRFPQYMRWGTFNDRTSANHGLLGCRTLRSLGVLGAEKTGVRRLALGAVALHNRRSLPRGIPEELRSVTDVVRDADKIDIMGVIACYLRPDGPRNDVVTLDLQDCPACWSRSVAAAVQAGEQVGYEDMCYLNDFILLLCSWVYGFRNRAALRLVKEQGVMAALVRQLPEDGTGVLDDIRAGVLAAVAV</sequence>